<evidence type="ECO:0000313" key="3">
    <source>
        <dbReference type="EMBL" id="CAF4473265.1"/>
    </source>
</evidence>
<evidence type="ECO:0000313" key="2">
    <source>
        <dbReference type="EMBL" id="CAF1639200.1"/>
    </source>
</evidence>
<dbReference type="Pfam" id="PF14923">
    <property type="entry name" value="CCDC142"/>
    <property type="match status" value="1"/>
</dbReference>
<proteinExistence type="predicted"/>
<gene>
    <name evidence="2" type="ORF">OVA965_LOCUS44169</name>
    <name evidence="3" type="ORF">TMI583_LOCUS46796</name>
</gene>
<dbReference type="Proteomes" id="UP000682733">
    <property type="component" value="Unassembled WGS sequence"/>
</dbReference>
<protein>
    <recommendedName>
        <fullName evidence="1">Coiled-coil protein 142 C-terminal domain-containing protein</fullName>
    </recommendedName>
</protein>
<evidence type="ECO:0000259" key="1">
    <source>
        <dbReference type="Pfam" id="PF14923"/>
    </source>
</evidence>
<dbReference type="InterPro" id="IPR055350">
    <property type="entry name" value="CCDC142_C"/>
</dbReference>
<accession>A0A8S2X1H2</accession>
<organism evidence="3 4">
    <name type="scientific">Didymodactylos carnosus</name>
    <dbReference type="NCBI Taxonomy" id="1234261"/>
    <lineage>
        <taxon>Eukaryota</taxon>
        <taxon>Metazoa</taxon>
        <taxon>Spiralia</taxon>
        <taxon>Gnathifera</taxon>
        <taxon>Rotifera</taxon>
        <taxon>Eurotatoria</taxon>
        <taxon>Bdelloidea</taxon>
        <taxon>Philodinida</taxon>
        <taxon>Philodinidae</taxon>
        <taxon>Didymodactylos</taxon>
    </lineage>
</organism>
<dbReference type="Proteomes" id="UP000677228">
    <property type="component" value="Unassembled WGS sequence"/>
</dbReference>
<sequence length="158" mass="18549">TIAEVVLSKLFRRIYHTSSEYFRVELPEPIVWIAHHTSSSARIDCPYITDGCEKILKPFMLHVEYLSEELKISIYECLLESFIRAWIDNLLSKKIRFFGDGVIMLQKDFEYVKEFILTNVSDRRIGQTLLETPAIQEFDHIVEFLKFGDKSSTLPHFL</sequence>
<dbReference type="PANTHER" id="PTHR21436:SF2">
    <property type="entry name" value="COILED-COIL DOMAIN-CONTAINING PROTEIN 142"/>
    <property type="match status" value="1"/>
</dbReference>
<reference evidence="3" key="1">
    <citation type="submission" date="2021-02" db="EMBL/GenBank/DDBJ databases">
        <authorList>
            <person name="Nowell W R."/>
        </authorList>
    </citation>
    <scope>NUCLEOTIDE SEQUENCE</scope>
</reference>
<evidence type="ECO:0000313" key="4">
    <source>
        <dbReference type="Proteomes" id="UP000682733"/>
    </source>
</evidence>
<feature type="non-terminal residue" evidence="3">
    <location>
        <position position="1"/>
    </location>
</feature>
<name>A0A8S2X1H2_9BILA</name>
<dbReference type="EMBL" id="CAJOBA010088379">
    <property type="protein sequence ID" value="CAF4473265.1"/>
    <property type="molecule type" value="Genomic_DNA"/>
</dbReference>
<dbReference type="InterPro" id="IPR026700">
    <property type="entry name" value="CCDC142"/>
</dbReference>
<feature type="domain" description="Coiled-coil protein 142 C-terminal" evidence="1">
    <location>
        <begin position="3"/>
        <end position="143"/>
    </location>
</feature>
<comment type="caution">
    <text evidence="3">The sequence shown here is derived from an EMBL/GenBank/DDBJ whole genome shotgun (WGS) entry which is preliminary data.</text>
</comment>
<dbReference type="AlphaFoldDB" id="A0A8S2X1H2"/>
<dbReference type="EMBL" id="CAJNOK010061752">
    <property type="protein sequence ID" value="CAF1639200.1"/>
    <property type="molecule type" value="Genomic_DNA"/>
</dbReference>
<dbReference type="PANTHER" id="PTHR21436">
    <property type="entry name" value="COILED-COIL DOMAIN-CONTAINING PROTEIN 142"/>
    <property type="match status" value="1"/>
</dbReference>